<sequence>MVEKISITTPILFSDPLPEAVDVAIIGAGVVGIFAALYLARAGKKVCVLEKGRVSGEQSSRNWGWIRQHERDEAEVPIAIEALRLWKEADAEVDGATGFVTTPINYLASSQEELKGLEDWMSIAEKYGVNSVRLGSKEVSNIFGGVSNNQWVGGTSTLDDARAEPWEAIPAIAKLAHQEGVTIIENCAARSLEIEAGRVTGLHTEQGLVKCDHVVLAAGAWSLLFARNHGISFPQLSVSLTAMQTAPMPNFTEHNSADEDFALRRRKDGGYTLAVCDGNDFFVGPDAFRNFFKYIPLLKESWDHTFLTPWAPKGFPDAWTTKRSWSADQQTPFERCRVLEPQPNMKYVQRAVYAFENRFPGVGSPQIIDAWAGMVDALPDVVPLIDTIEKLPGLVIATGFSGHGFGFGPGAAMVVKDLVLGNKPTHDISRFRFERFTDGSPMLLGPAL</sequence>
<dbReference type="GO" id="GO:0005886">
    <property type="term" value="C:plasma membrane"/>
    <property type="evidence" value="ECO:0007669"/>
    <property type="project" value="TreeGrafter"/>
</dbReference>
<dbReference type="InterPro" id="IPR006076">
    <property type="entry name" value="FAD-dep_OxRdtase"/>
</dbReference>
<dbReference type="STRING" id="655353.SAMN04488056_101684"/>
<evidence type="ECO:0000313" key="6">
    <source>
        <dbReference type="Proteomes" id="UP000199236"/>
    </source>
</evidence>
<feature type="domain" description="FAD dependent oxidoreductase" evidence="4">
    <location>
        <begin position="22"/>
        <end position="417"/>
    </location>
</feature>
<dbReference type="SUPFAM" id="SSF51905">
    <property type="entry name" value="FAD/NAD(P)-binding domain"/>
    <property type="match status" value="1"/>
</dbReference>
<dbReference type="AlphaFoldDB" id="A0A1I5B1I8"/>
<dbReference type="Gene3D" id="3.30.9.10">
    <property type="entry name" value="D-Amino Acid Oxidase, subunit A, domain 2"/>
    <property type="match status" value="1"/>
</dbReference>
<evidence type="ECO:0000313" key="5">
    <source>
        <dbReference type="EMBL" id="SFN68553.1"/>
    </source>
</evidence>
<reference evidence="5 6" key="1">
    <citation type="submission" date="2016-10" db="EMBL/GenBank/DDBJ databases">
        <authorList>
            <person name="de Groot N.N."/>
        </authorList>
    </citation>
    <scope>NUCLEOTIDE SEQUENCE [LARGE SCALE GENOMIC DNA]</scope>
    <source>
        <strain evidence="5 6">CGMCC 1.9157</strain>
    </source>
</reference>
<keyword evidence="6" id="KW-1185">Reference proteome</keyword>
<feature type="transmembrane region" description="Helical" evidence="3">
    <location>
        <begin position="20"/>
        <end position="40"/>
    </location>
</feature>
<dbReference type="Proteomes" id="UP000199236">
    <property type="component" value="Unassembled WGS sequence"/>
</dbReference>
<keyword evidence="3" id="KW-0812">Transmembrane</keyword>
<protein>
    <submittedName>
        <fullName evidence="5">Glycine/D-amino acid oxidase</fullName>
    </submittedName>
</protein>
<keyword evidence="2" id="KW-0560">Oxidoreductase</keyword>
<dbReference type="GO" id="GO:0008718">
    <property type="term" value="F:D-amino-acid dehydrogenase activity"/>
    <property type="evidence" value="ECO:0007669"/>
    <property type="project" value="TreeGrafter"/>
</dbReference>
<dbReference type="GO" id="GO:0055130">
    <property type="term" value="P:D-alanine catabolic process"/>
    <property type="evidence" value="ECO:0007669"/>
    <property type="project" value="TreeGrafter"/>
</dbReference>
<dbReference type="Gene3D" id="3.50.50.60">
    <property type="entry name" value="FAD/NAD(P)-binding domain"/>
    <property type="match status" value="2"/>
</dbReference>
<dbReference type="GO" id="GO:0005737">
    <property type="term" value="C:cytoplasm"/>
    <property type="evidence" value="ECO:0007669"/>
    <property type="project" value="TreeGrafter"/>
</dbReference>
<dbReference type="PANTHER" id="PTHR13847">
    <property type="entry name" value="SARCOSINE DEHYDROGENASE-RELATED"/>
    <property type="match status" value="1"/>
</dbReference>
<evidence type="ECO:0000256" key="3">
    <source>
        <dbReference type="SAM" id="Phobius"/>
    </source>
</evidence>
<evidence type="ECO:0000259" key="4">
    <source>
        <dbReference type="Pfam" id="PF01266"/>
    </source>
</evidence>
<dbReference type="OrthoDB" id="9787190at2"/>
<keyword evidence="3" id="KW-1133">Transmembrane helix</keyword>
<keyword evidence="3" id="KW-0472">Membrane</keyword>
<name>A0A1I5B1I8_9HYPH</name>
<evidence type="ECO:0000256" key="1">
    <source>
        <dbReference type="ARBA" id="ARBA00009410"/>
    </source>
</evidence>
<dbReference type="EMBL" id="FOVR01000001">
    <property type="protein sequence ID" value="SFN68553.1"/>
    <property type="molecule type" value="Genomic_DNA"/>
</dbReference>
<evidence type="ECO:0000256" key="2">
    <source>
        <dbReference type="ARBA" id="ARBA00023002"/>
    </source>
</evidence>
<dbReference type="InterPro" id="IPR036188">
    <property type="entry name" value="FAD/NAD-bd_sf"/>
</dbReference>
<comment type="similarity">
    <text evidence="1">Belongs to the DadA oxidoreductase family.</text>
</comment>
<proteinExistence type="inferred from homology"/>
<dbReference type="Pfam" id="PF01266">
    <property type="entry name" value="DAO"/>
    <property type="match status" value="1"/>
</dbReference>
<organism evidence="5 6">
    <name type="scientific">Cohaesibacter marisflavi</name>
    <dbReference type="NCBI Taxonomy" id="655353"/>
    <lineage>
        <taxon>Bacteria</taxon>
        <taxon>Pseudomonadati</taxon>
        <taxon>Pseudomonadota</taxon>
        <taxon>Alphaproteobacteria</taxon>
        <taxon>Hyphomicrobiales</taxon>
        <taxon>Cohaesibacteraceae</taxon>
    </lineage>
</organism>
<dbReference type="RefSeq" id="WP_090068805.1">
    <property type="nucleotide sequence ID" value="NZ_FOVR01000001.1"/>
</dbReference>
<gene>
    <name evidence="5" type="ORF">SAMN04488056_101684</name>
</gene>
<accession>A0A1I5B1I8</accession>
<dbReference type="PANTHER" id="PTHR13847:SF280">
    <property type="entry name" value="D-AMINO ACID DEHYDROGENASE"/>
    <property type="match status" value="1"/>
</dbReference>